<dbReference type="Pfam" id="PF07173">
    <property type="entry name" value="GRDP-like"/>
    <property type="match status" value="1"/>
</dbReference>
<feature type="domain" description="GRDP C2" evidence="1">
    <location>
        <begin position="320"/>
        <end position="454"/>
    </location>
</feature>
<keyword evidence="4" id="KW-1185">Reference proteome</keyword>
<feature type="domain" description="GRPD C-terminal" evidence="2">
    <location>
        <begin position="482"/>
        <end position="606"/>
    </location>
</feature>
<sequence>MEKEQAREWAEAQEIKFSVDLVESAKKVMKFLGVVDQNRHLYEDDVLHRAIYRYNAFWLPLLAKHMEKPVCGEDPLVVPLDCEWIWHCHMLNPLRYKSDCEQIFGKILSNRSVISTAEATSKGASEEVWNKMYPDEPYELDLNKPFLQNHSKNEKFTSYDLVAAVKRQISFTYQMSRPYTTDDQYLQEAVARYKGFLHMIRTNDKRAVKCFCVPTYDIDLIWHTHQLHPDSYCKDLTEMVGRVLHHNDTVSDRSPDKPLYTGFSQITAQWDEIFGKSYWKAGTLHRGNSPTPVTQIPVTFNSNVAGKQSSRNPVIQFPSMKLVEVLLEFAEIKNLREEHRGNVIVYFSKKQADRLLNTKRSLAISSKSSEKRVASFQCEPTGEFLFELVSNSAASNEPTPQKSMKLLGSCSLSLEELTTNGSQLSADTWLSVQPVSGNLSSEPILLRARISFTPPSPAPRVFHLARSQRLSNAENAKLHTLVLDQVGKEVLSLHTRDVTSNLVKEVYCITDSGEEHKLADFTENHWFVKGSNGSFKLRTVPKNDDILFELVGPKMVKLFYGRRLDFETIPLENQKVKKSFVTAVEFSSEYPYGKAVALIDFTSDTITATEDWMILPGIALAFVLSDILKDEIDFETRNVIQGIAKTVGKYGGQSMKMVKNGVLAECGECSDCGSGCAHVKNTLTKNSVSNCCYCLGSASGGSEKNMLSKDAFADCAKCYFCGVIAGDGSDKNDGNKVGARCLVLGGVAGGDDNGGKIGGVRCFIGGSNKASADVISEGDENVGNISGVRCFMGGNNKASAPCFVMDVIAEGTENSSKIGGAGCFMGGNNKVSAPCFVMEVVAKGAENGSKIGGAGCFMGGSNKASAPCFVMDVVAKGAENGSKIGGAGCFMDGSNKASAPCFVMDVVAKGAENGSKIGGAGCFMGGSNKASAPCFVMDVVAKGAENGSKIGGAGCFMGGSNKASAPCFVMDVVAEGAENGSKIDGVGCFMGGSNKADARCMISGDDNGSVGAEVACQ</sequence>
<accession>A0AAW1MV57</accession>
<evidence type="ECO:0000259" key="1">
    <source>
        <dbReference type="Pfam" id="PF25334"/>
    </source>
</evidence>
<dbReference type="InterPro" id="IPR009836">
    <property type="entry name" value="GRDP-like"/>
</dbReference>
<reference evidence="3" key="1">
    <citation type="submission" date="2024-03" db="EMBL/GenBank/DDBJ databases">
        <title>WGS assembly of Saponaria officinalis var. Norfolk2.</title>
        <authorList>
            <person name="Jenkins J."/>
            <person name="Shu S."/>
            <person name="Grimwood J."/>
            <person name="Barry K."/>
            <person name="Goodstein D."/>
            <person name="Schmutz J."/>
            <person name="Leebens-Mack J."/>
            <person name="Osbourn A."/>
        </authorList>
    </citation>
    <scope>NUCLEOTIDE SEQUENCE [LARGE SCALE GENOMIC DNA]</scope>
    <source>
        <strain evidence="3">JIC</strain>
    </source>
</reference>
<dbReference type="EMBL" id="JBDFQZ010000002">
    <property type="protein sequence ID" value="KAK9749676.1"/>
    <property type="molecule type" value="Genomic_DNA"/>
</dbReference>
<dbReference type="PANTHER" id="PTHR34365:SF7">
    <property type="entry name" value="GLYCINE-RICH DOMAIN-CONTAINING PROTEIN 1"/>
    <property type="match status" value="1"/>
</dbReference>
<evidence type="ECO:0000313" key="4">
    <source>
        <dbReference type="Proteomes" id="UP001443914"/>
    </source>
</evidence>
<gene>
    <name evidence="3" type="ORF">RND81_02G142900</name>
</gene>
<name>A0AAW1MV57_SAPOF</name>
<dbReference type="PANTHER" id="PTHR34365">
    <property type="entry name" value="ENOLASE (DUF1399)"/>
    <property type="match status" value="1"/>
</dbReference>
<comment type="caution">
    <text evidence="3">The sequence shown here is derived from an EMBL/GenBank/DDBJ whole genome shotgun (WGS) entry which is preliminary data.</text>
</comment>
<dbReference type="Proteomes" id="UP001443914">
    <property type="component" value="Unassembled WGS sequence"/>
</dbReference>
<dbReference type="InterPro" id="IPR057458">
    <property type="entry name" value="GRDP_C2"/>
</dbReference>
<evidence type="ECO:0008006" key="5">
    <source>
        <dbReference type="Google" id="ProtNLM"/>
    </source>
</evidence>
<evidence type="ECO:0000313" key="3">
    <source>
        <dbReference type="EMBL" id="KAK9749676.1"/>
    </source>
</evidence>
<organism evidence="3 4">
    <name type="scientific">Saponaria officinalis</name>
    <name type="common">Common soapwort</name>
    <name type="synonym">Lychnis saponaria</name>
    <dbReference type="NCBI Taxonomy" id="3572"/>
    <lineage>
        <taxon>Eukaryota</taxon>
        <taxon>Viridiplantae</taxon>
        <taxon>Streptophyta</taxon>
        <taxon>Embryophyta</taxon>
        <taxon>Tracheophyta</taxon>
        <taxon>Spermatophyta</taxon>
        <taxon>Magnoliopsida</taxon>
        <taxon>eudicotyledons</taxon>
        <taxon>Gunneridae</taxon>
        <taxon>Pentapetalae</taxon>
        <taxon>Caryophyllales</taxon>
        <taxon>Caryophyllaceae</taxon>
        <taxon>Caryophylleae</taxon>
        <taxon>Saponaria</taxon>
    </lineage>
</organism>
<protein>
    <recommendedName>
        <fullName evidence="5">Glycine-rich domain-containing protein 1</fullName>
    </recommendedName>
</protein>
<dbReference type="Pfam" id="PF25334">
    <property type="entry name" value="C2_GRDP"/>
    <property type="match status" value="1"/>
</dbReference>
<proteinExistence type="predicted"/>
<dbReference type="AlphaFoldDB" id="A0AAW1MV57"/>
<dbReference type="InterPro" id="IPR057518">
    <property type="entry name" value="GRDP_C"/>
</dbReference>
<evidence type="ECO:0000259" key="2">
    <source>
        <dbReference type="Pfam" id="PF25335"/>
    </source>
</evidence>
<dbReference type="Pfam" id="PF25335">
    <property type="entry name" value="GRDP_C"/>
    <property type="match status" value="1"/>
</dbReference>